<name>A0A1B9GWH1_9TREE</name>
<evidence type="ECO:0000256" key="1">
    <source>
        <dbReference type="SAM" id="Coils"/>
    </source>
</evidence>
<feature type="compositionally biased region" description="Low complexity" evidence="2">
    <location>
        <begin position="147"/>
        <end position="156"/>
    </location>
</feature>
<feature type="compositionally biased region" description="Polar residues" evidence="2">
    <location>
        <begin position="1061"/>
        <end position="1080"/>
    </location>
</feature>
<feature type="compositionally biased region" description="Polar residues" evidence="2">
    <location>
        <begin position="1092"/>
        <end position="1110"/>
    </location>
</feature>
<accession>A0A1B9GWH1</accession>
<feature type="compositionally biased region" description="Low complexity" evidence="2">
    <location>
        <begin position="36"/>
        <end position="63"/>
    </location>
</feature>
<evidence type="ECO:0000256" key="2">
    <source>
        <dbReference type="SAM" id="MobiDB-lite"/>
    </source>
</evidence>
<feature type="region of interest" description="Disordered" evidence="2">
    <location>
        <begin position="298"/>
        <end position="328"/>
    </location>
</feature>
<sequence>MPTWAIGNIASHVQLEATAYAGPLLPLSFSVTGQNPSAGASSSPASATPYLPQQTAFPQAQTQHNGGSTQPHQSALGGQLRSSPGGHGVLAHFGAESSPIILSPDTPAGPQMPTYVAPHDPISNMQTAANAPNPVLSHRPQEPPSRPRSTPLPSETGGATNSGGLVSGNISNSGQNQTQQTSAIAGPSQVGQQVYAQNPSNPSMPGSAPPVHATLPTWPATTSEDRLTFVVKGGQSVTLKVDSDFKKKTFQFQPKDGPMREVSAIDVLRQIAPQVTVSELEMSLRDFKYLQTLGNKIMSNPTNRKNQDHSRQSSNPDLTRSSTSAVQQPALHALSQLPQVQIQQAGTSFTPFVASNGYSHHPKPTSSSHAQSPILPGGPPAGPPSRTHSAQPAVANSAAHASTPSVLLRPDVVRVQEHYERELAVAGGSIAQGWEQIRAATNSAFINLATTLGNPPTPNADALVQAQKSLEEEVRKTARSYQTILRLTDSESKARAKLDEANHRVQAEIDAKTKLEQKVAELEKSSQGFMTVSAEAQNQVENMKKQLEQQTQMSHRATAELKTTHAKSIAETNLAHEAEVKSLKAQLAIALSHNKSSASTDSEATKLRELLKQRNSKMAELAEEKKSEIEELTRLHDATVAELNKSLWQLQRSKELLTDKLKKKDDEVRELSVKHEGEIEVYKTKLAAAPDLTANAGVASSEVVTLKSTLEQLFSRYDELHTLLGRPSLNDTSASDPDLTTRAKYYLEQMAELVKDLPSKSAEASAAASASQPALQKLLGWAANLPRLVGQEIADETDNRTDMEKADDFIKMLKEVINYAQAKNKANEANAERVDSLTKVLDAVKSRVGQLEKELEEKTEALDEASVEVKTKDEELAELTAYVKGVEPSIDKMQKVLAEEEARRSRAGEERKELEQLQSEKDDLARLVAEKKAEIERLTQDVEAERKKVAATEASLTEGMNAQFAQQAEAHKLEKENGDLKAERNKWREEARSAQEKLRLAARNQPDIKSEIVRNSCRGSVWSHRFWKGWRDLFKPTTEVDGASGSGSKSTAKSENRALRGSQQSSAPSSEPTRKTTAQTPLFLPVDDNDESLSTPSRTAASPQVAQTLPQPVAGRGPAKKRRRIMSEDGSPTIDIVSLPRSRVSSVAGSSANGAVEAVARKEASAPANEASGTLKPVSMDWIKRHMNLCIQRTSVEGGRSVVRCKLCFLKIKKESSDNGKKPELMDLDPLPEGWRTGISSTIWQSIKTR</sequence>
<feature type="coiled-coil region" evidence="1">
    <location>
        <begin position="498"/>
        <end position="560"/>
    </location>
</feature>
<feature type="region of interest" description="Disordered" evidence="2">
    <location>
        <begin position="353"/>
        <end position="402"/>
    </location>
</feature>
<feature type="compositionally biased region" description="Low complexity" evidence="2">
    <location>
        <begin position="1042"/>
        <end position="1051"/>
    </location>
</feature>
<feature type="compositionally biased region" description="Low complexity" evidence="2">
    <location>
        <begin position="167"/>
        <end position="182"/>
    </location>
</feature>
<dbReference type="Proteomes" id="UP000092666">
    <property type="component" value="Unassembled WGS sequence"/>
</dbReference>
<gene>
    <name evidence="3" type="ORF">I316_03288</name>
</gene>
<keyword evidence="1" id="KW-0175">Coiled coil</keyword>
<reference evidence="4" key="2">
    <citation type="submission" date="2013-12" db="EMBL/GenBank/DDBJ databases">
        <title>Evolution of pathogenesis and genome organization in the Tremellales.</title>
        <authorList>
            <person name="Cuomo C."/>
            <person name="Litvintseva A."/>
            <person name="Heitman J."/>
            <person name="Chen Y."/>
            <person name="Sun S."/>
            <person name="Springer D."/>
            <person name="Dromer F."/>
            <person name="Young S."/>
            <person name="Zeng Q."/>
            <person name="Chapman S."/>
            <person name="Gujja S."/>
            <person name="Saif S."/>
            <person name="Birren B."/>
        </authorList>
    </citation>
    <scope>NUCLEOTIDE SEQUENCE [LARGE SCALE GENOMIC DNA]</scope>
    <source>
        <strain evidence="4">BCC8398</strain>
    </source>
</reference>
<feature type="compositionally biased region" description="Polar residues" evidence="2">
    <location>
        <begin position="64"/>
        <end position="73"/>
    </location>
</feature>
<dbReference type="PANTHER" id="PTHR48125">
    <property type="entry name" value="LP07818P1"/>
    <property type="match status" value="1"/>
</dbReference>
<feature type="compositionally biased region" description="Polar residues" evidence="2">
    <location>
        <begin position="189"/>
        <end position="204"/>
    </location>
</feature>
<evidence type="ECO:0000313" key="4">
    <source>
        <dbReference type="Proteomes" id="UP000092666"/>
    </source>
</evidence>
<protein>
    <submittedName>
        <fullName evidence="3">Uncharacterized protein</fullName>
    </submittedName>
</protein>
<dbReference type="CDD" id="cd22265">
    <property type="entry name" value="UDM1_RNF168"/>
    <property type="match status" value="1"/>
</dbReference>
<dbReference type="Gene3D" id="1.10.287.1490">
    <property type="match status" value="1"/>
</dbReference>
<keyword evidence="4" id="KW-1185">Reference proteome</keyword>
<proteinExistence type="predicted"/>
<dbReference type="PANTHER" id="PTHR48125:SF10">
    <property type="entry name" value="OS12G0136300 PROTEIN"/>
    <property type="match status" value="1"/>
</dbReference>
<dbReference type="OrthoDB" id="2565132at2759"/>
<feature type="coiled-coil region" evidence="1">
    <location>
        <begin position="604"/>
        <end position="674"/>
    </location>
</feature>
<dbReference type="EMBL" id="KI669500">
    <property type="protein sequence ID" value="OCF35245.1"/>
    <property type="molecule type" value="Genomic_DNA"/>
</dbReference>
<dbReference type="AlphaFoldDB" id="A0A1B9GWH1"/>
<dbReference type="STRING" id="1296120.A0A1B9GWH1"/>
<feature type="region of interest" description="Disordered" evidence="2">
    <location>
        <begin position="969"/>
        <end position="988"/>
    </location>
</feature>
<feature type="compositionally biased region" description="Polar residues" evidence="2">
    <location>
        <begin position="312"/>
        <end position="327"/>
    </location>
</feature>
<feature type="region of interest" description="Disordered" evidence="2">
    <location>
        <begin position="1036"/>
        <end position="1134"/>
    </location>
</feature>
<evidence type="ECO:0000313" key="3">
    <source>
        <dbReference type="EMBL" id="OCF35245.1"/>
    </source>
</evidence>
<feature type="region of interest" description="Disordered" evidence="2">
    <location>
        <begin position="33"/>
        <end position="218"/>
    </location>
</feature>
<reference evidence="3 4" key="1">
    <citation type="submission" date="2013-07" db="EMBL/GenBank/DDBJ databases">
        <title>The Genome Sequence of Cryptococcus heveanensis BCC8398.</title>
        <authorList>
            <consortium name="The Broad Institute Genome Sequencing Platform"/>
            <person name="Cuomo C."/>
            <person name="Litvintseva A."/>
            <person name="Chen Y."/>
            <person name="Heitman J."/>
            <person name="Sun S."/>
            <person name="Springer D."/>
            <person name="Dromer F."/>
            <person name="Young S.K."/>
            <person name="Zeng Q."/>
            <person name="Gargeya S."/>
            <person name="Fitzgerald M."/>
            <person name="Abouelleil A."/>
            <person name="Alvarado L."/>
            <person name="Berlin A.M."/>
            <person name="Chapman S.B."/>
            <person name="Dewar J."/>
            <person name="Goldberg J."/>
            <person name="Griggs A."/>
            <person name="Gujja S."/>
            <person name="Hansen M."/>
            <person name="Howarth C."/>
            <person name="Imamovic A."/>
            <person name="Larimer J."/>
            <person name="McCowan C."/>
            <person name="Murphy C."/>
            <person name="Pearson M."/>
            <person name="Priest M."/>
            <person name="Roberts A."/>
            <person name="Saif S."/>
            <person name="Shea T."/>
            <person name="Sykes S."/>
            <person name="Wortman J."/>
            <person name="Nusbaum C."/>
            <person name="Birren B."/>
        </authorList>
    </citation>
    <scope>NUCLEOTIDE SEQUENCE [LARGE SCALE GENOMIC DNA]</scope>
    <source>
        <strain evidence="3 4">BCC8398</strain>
    </source>
</reference>
<organism evidence="3 4">
    <name type="scientific">Kwoniella heveanensis BCC8398</name>
    <dbReference type="NCBI Taxonomy" id="1296120"/>
    <lineage>
        <taxon>Eukaryota</taxon>
        <taxon>Fungi</taxon>
        <taxon>Dikarya</taxon>
        <taxon>Basidiomycota</taxon>
        <taxon>Agaricomycotina</taxon>
        <taxon>Tremellomycetes</taxon>
        <taxon>Tremellales</taxon>
        <taxon>Cryptococcaceae</taxon>
        <taxon>Kwoniella</taxon>
    </lineage>
</organism>